<evidence type="ECO:0000313" key="13">
    <source>
        <dbReference type="Proteomes" id="UP000264800"/>
    </source>
</evidence>
<accession>A0A3Q3F9S8</accession>
<name>A0A3Q3F9S8_KRYMA</name>
<dbReference type="Proteomes" id="UP000264800">
    <property type="component" value="Unplaced"/>
</dbReference>
<organism evidence="12 13">
    <name type="scientific">Kryptolebias marmoratus</name>
    <name type="common">Mangrove killifish</name>
    <name type="synonym">Rivulus marmoratus</name>
    <dbReference type="NCBI Taxonomy" id="37003"/>
    <lineage>
        <taxon>Eukaryota</taxon>
        <taxon>Metazoa</taxon>
        <taxon>Chordata</taxon>
        <taxon>Craniata</taxon>
        <taxon>Vertebrata</taxon>
        <taxon>Euteleostomi</taxon>
        <taxon>Actinopterygii</taxon>
        <taxon>Neopterygii</taxon>
        <taxon>Teleostei</taxon>
        <taxon>Neoteleostei</taxon>
        <taxon>Acanthomorphata</taxon>
        <taxon>Ovalentaria</taxon>
        <taxon>Atherinomorphae</taxon>
        <taxon>Cyprinodontiformes</taxon>
        <taxon>Rivulidae</taxon>
        <taxon>Kryptolebias</taxon>
    </lineage>
</organism>
<dbReference type="PANTHER" id="PTHR32222:SF1">
    <property type="entry name" value="CENTROMERE PROTEIN U"/>
    <property type="match status" value="1"/>
</dbReference>
<sequence length="375" mass="42186">MSTKKGKKVVPDPPEKEKEMDSPNLSTIERTTFMEVLQQNFGNPLHSTALEEDLNVPVDGQGDKRTAGCGAVPKRAKAAGRQPRATVKRTKTQEEEKKRRSTRVKDKARGQLKKDKKTETESSEKTSSQPEEDTDSGAVKKRRSRVLSSDEGTDEDTSWIPSPKKAKVLGFGLAGQPRKSLSKPKMSSSGSEDRTSGEAETSSNDRQRRKRPVGWAWSQFEVVLDAFLDFCDQYKESVESTAVKQTVSCFSKNVKEQLLEKISSLKELQTLKRENTKAASLIRAKTQRLLDAKSELMRAERQLWLLQKEEAELRQRLADIKQGQSFLHGIRGLSRRYLGHRMKHRAEKETYGASSLPALLLETKLVQTAASAERR</sequence>
<keyword evidence="5" id="KW-0158">Chromosome</keyword>
<evidence type="ECO:0000256" key="10">
    <source>
        <dbReference type="SAM" id="Coils"/>
    </source>
</evidence>
<reference evidence="12" key="2">
    <citation type="submission" date="2025-09" db="UniProtKB">
        <authorList>
            <consortium name="Ensembl"/>
        </authorList>
    </citation>
    <scope>IDENTIFICATION</scope>
</reference>
<dbReference type="InterPro" id="IPR025214">
    <property type="entry name" value="CENP-U"/>
</dbReference>
<keyword evidence="6 10" id="KW-0175">Coiled coil</keyword>
<dbReference type="CTD" id="79682"/>
<dbReference type="RefSeq" id="XP_017278596.1">
    <property type="nucleotide sequence ID" value="XM_017423107.3"/>
</dbReference>
<evidence type="ECO:0000256" key="6">
    <source>
        <dbReference type="ARBA" id="ARBA00023054"/>
    </source>
</evidence>
<feature type="coiled-coil region" evidence="10">
    <location>
        <begin position="282"/>
        <end position="316"/>
    </location>
</feature>
<feature type="region of interest" description="Disordered" evidence="11">
    <location>
        <begin position="1"/>
        <end position="26"/>
    </location>
</feature>
<keyword evidence="8" id="KW-0137">Centromere</keyword>
<dbReference type="OMA" id="FCQQYGE"/>
<evidence type="ECO:0000256" key="5">
    <source>
        <dbReference type="ARBA" id="ARBA00022454"/>
    </source>
</evidence>
<proteinExistence type="inferred from homology"/>
<feature type="compositionally biased region" description="Basic and acidic residues" evidence="11">
    <location>
        <begin position="9"/>
        <end position="21"/>
    </location>
</feature>
<comment type="similarity">
    <text evidence="3">Belongs to the CENP-U/AME1 family.</text>
</comment>
<evidence type="ECO:0000313" key="12">
    <source>
        <dbReference type="Ensembl" id="ENSKMAP00000010192.1"/>
    </source>
</evidence>
<feature type="region of interest" description="Disordered" evidence="11">
    <location>
        <begin position="52"/>
        <end position="210"/>
    </location>
</feature>
<evidence type="ECO:0000256" key="7">
    <source>
        <dbReference type="ARBA" id="ARBA00023242"/>
    </source>
</evidence>
<evidence type="ECO:0000256" key="8">
    <source>
        <dbReference type="ARBA" id="ARBA00023328"/>
    </source>
</evidence>
<dbReference type="OrthoDB" id="8959258at2759"/>
<protein>
    <recommendedName>
        <fullName evidence="4">Centromere protein U</fullName>
    </recommendedName>
    <alternativeName>
        <fullName evidence="9">MLF1-interacting protein</fullName>
    </alternativeName>
</protein>
<evidence type="ECO:0000256" key="9">
    <source>
        <dbReference type="ARBA" id="ARBA00031456"/>
    </source>
</evidence>
<dbReference type="AlphaFoldDB" id="A0A3Q3F9S8"/>
<keyword evidence="13" id="KW-1185">Reference proteome</keyword>
<feature type="compositionally biased region" description="Basic and acidic residues" evidence="11">
    <location>
        <begin position="91"/>
        <end position="124"/>
    </location>
</feature>
<dbReference type="KEGG" id="kmr:108240023"/>
<evidence type="ECO:0000256" key="11">
    <source>
        <dbReference type="SAM" id="MobiDB-lite"/>
    </source>
</evidence>
<evidence type="ECO:0000256" key="1">
    <source>
        <dbReference type="ARBA" id="ARBA00004123"/>
    </source>
</evidence>
<evidence type="ECO:0000256" key="3">
    <source>
        <dbReference type="ARBA" id="ARBA00010440"/>
    </source>
</evidence>
<comment type="subcellular location">
    <subcellularLocation>
        <location evidence="2">Chromosome</location>
        <location evidence="2">Centromere</location>
    </subcellularLocation>
    <subcellularLocation>
        <location evidence="1">Nucleus</location>
    </subcellularLocation>
</comment>
<dbReference type="Ensembl" id="ENSKMAT00000010354.1">
    <property type="protein sequence ID" value="ENSKMAP00000010192.1"/>
    <property type="gene ID" value="ENSKMAG00000007660.1"/>
</dbReference>
<keyword evidence="7" id="KW-0539">Nucleus</keyword>
<dbReference type="STRING" id="37003.ENSKMAP00000010192"/>
<evidence type="ECO:0000256" key="2">
    <source>
        <dbReference type="ARBA" id="ARBA00004584"/>
    </source>
</evidence>
<evidence type="ECO:0000256" key="4">
    <source>
        <dbReference type="ARBA" id="ARBA00016402"/>
    </source>
</evidence>
<dbReference type="PANTHER" id="PTHR32222">
    <property type="entry name" value="CENTROMERE PROTEIN U"/>
    <property type="match status" value="1"/>
</dbReference>
<dbReference type="GeneID" id="108240023"/>
<dbReference type="Pfam" id="PF13097">
    <property type="entry name" value="CENP-U"/>
    <property type="match status" value="1"/>
</dbReference>
<dbReference type="GO" id="GO:0000775">
    <property type="term" value="C:chromosome, centromeric region"/>
    <property type="evidence" value="ECO:0007669"/>
    <property type="project" value="UniProtKB-SubCell"/>
</dbReference>
<dbReference type="GO" id="GO:0005634">
    <property type="term" value="C:nucleus"/>
    <property type="evidence" value="ECO:0007669"/>
    <property type="project" value="UniProtKB-SubCell"/>
</dbReference>
<reference evidence="12" key="1">
    <citation type="submission" date="2025-08" db="UniProtKB">
        <authorList>
            <consortium name="Ensembl"/>
        </authorList>
    </citation>
    <scope>IDENTIFICATION</scope>
</reference>
<dbReference type="GeneTree" id="ENSGT00390000015511"/>